<keyword evidence="2" id="KW-0732">Signal</keyword>
<evidence type="ECO:0008006" key="5">
    <source>
        <dbReference type="Google" id="ProtNLM"/>
    </source>
</evidence>
<dbReference type="EMBL" id="DXGC01000076">
    <property type="protein sequence ID" value="HIW91755.1"/>
    <property type="molecule type" value="Genomic_DNA"/>
</dbReference>
<feature type="region of interest" description="Disordered" evidence="1">
    <location>
        <begin position="296"/>
        <end position="371"/>
    </location>
</feature>
<dbReference type="AlphaFoldDB" id="A0A9D1UME3"/>
<accession>A0A9D1UME3</accession>
<organism evidence="3 4">
    <name type="scientific">Candidatus Corynebacterium avicola</name>
    <dbReference type="NCBI Taxonomy" id="2838527"/>
    <lineage>
        <taxon>Bacteria</taxon>
        <taxon>Bacillati</taxon>
        <taxon>Actinomycetota</taxon>
        <taxon>Actinomycetes</taxon>
        <taxon>Mycobacteriales</taxon>
        <taxon>Corynebacteriaceae</taxon>
        <taxon>Corynebacterium</taxon>
    </lineage>
</organism>
<dbReference type="GO" id="GO:1904680">
    <property type="term" value="F:peptide transmembrane transporter activity"/>
    <property type="evidence" value="ECO:0007669"/>
    <property type="project" value="TreeGrafter"/>
</dbReference>
<dbReference type="PANTHER" id="PTHR30290">
    <property type="entry name" value="PERIPLASMIC BINDING COMPONENT OF ABC TRANSPORTER"/>
    <property type="match status" value="1"/>
</dbReference>
<protein>
    <recommendedName>
        <fullName evidence="5">Peptide ABC transporter</fullName>
    </recommendedName>
</protein>
<feature type="compositionally biased region" description="Basic and acidic residues" evidence="1">
    <location>
        <begin position="579"/>
        <end position="590"/>
    </location>
</feature>
<dbReference type="Gene3D" id="3.40.190.10">
    <property type="entry name" value="Periplasmic binding protein-like II"/>
    <property type="match status" value="1"/>
</dbReference>
<name>A0A9D1UME3_9CORY</name>
<feature type="compositionally biased region" description="Acidic residues" evidence="1">
    <location>
        <begin position="317"/>
        <end position="333"/>
    </location>
</feature>
<dbReference type="PANTHER" id="PTHR30290:SF65">
    <property type="entry name" value="MONOACYL PHOSPHATIDYLINOSITOL TETRAMANNOSIDE-BINDING PROTEIN LPQW-RELATED"/>
    <property type="match status" value="1"/>
</dbReference>
<evidence type="ECO:0000313" key="4">
    <source>
        <dbReference type="Proteomes" id="UP000824190"/>
    </source>
</evidence>
<reference evidence="3" key="2">
    <citation type="submission" date="2021-04" db="EMBL/GenBank/DDBJ databases">
        <authorList>
            <person name="Gilroy R."/>
        </authorList>
    </citation>
    <scope>NUCLEOTIDE SEQUENCE</scope>
    <source>
        <strain evidence="3">CHK32-1732</strain>
    </source>
</reference>
<dbReference type="Proteomes" id="UP000824190">
    <property type="component" value="Unassembled WGS sequence"/>
</dbReference>
<feature type="compositionally biased region" description="Low complexity" evidence="1">
    <location>
        <begin position="303"/>
        <end position="316"/>
    </location>
</feature>
<dbReference type="InterPro" id="IPR039424">
    <property type="entry name" value="SBP_5"/>
</dbReference>
<comment type="caution">
    <text evidence="3">The sequence shown here is derived from an EMBL/GenBank/DDBJ whole genome shotgun (WGS) entry which is preliminary data.</text>
</comment>
<dbReference type="GO" id="GO:0015833">
    <property type="term" value="P:peptide transport"/>
    <property type="evidence" value="ECO:0007669"/>
    <property type="project" value="TreeGrafter"/>
</dbReference>
<reference evidence="3" key="1">
    <citation type="journal article" date="2021" name="PeerJ">
        <title>Extensive microbial diversity within the chicken gut microbiome revealed by metagenomics and culture.</title>
        <authorList>
            <person name="Gilroy R."/>
            <person name="Ravi A."/>
            <person name="Getino M."/>
            <person name="Pursley I."/>
            <person name="Horton D.L."/>
            <person name="Alikhan N.F."/>
            <person name="Baker D."/>
            <person name="Gharbi K."/>
            <person name="Hall N."/>
            <person name="Watson M."/>
            <person name="Adriaenssens E.M."/>
            <person name="Foster-Nyarko E."/>
            <person name="Jarju S."/>
            <person name="Secka A."/>
            <person name="Antonio M."/>
            <person name="Oren A."/>
            <person name="Chaudhuri R.R."/>
            <person name="La Ragione R."/>
            <person name="Hildebrand F."/>
            <person name="Pallen M.J."/>
        </authorList>
    </citation>
    <scope>NUCLEOTIDE SEQUENCE</scope>
    <source>
        <strain evidence="3">CHK32-1732</strain>
    </source>
</reference>
<evidence type="ECO:0000313" key="3">
    <source>
        <dbReference type="EMBL" id="HIW91755.1"/>
    </source>
</evidence>
<gene>
    <name evidence="3" type="ORF">H9870_08860</name>
</gene>
<feature type="signal peptide" evidence="2">
    <location>
        <begin position="1"/>
        <end position="24"/>
    </location>
</feature>
<dbReference type="PROSITE" id="PS51257">
    <property type="entry name" value="PROKAR_LIPOPROTEIN"/>
    <property type="match status" value="1"/>
</dbReference>
<dbReference type="Gene3D" id="3.10.105.10">
    <property type="entry name" value="Dipeptide-binding Protein, Domain 3"/>
    <property type="match status" value="1"/>
</dbReference>
<sequence length="606" mass="63917">MSVRSRTLTLTVVSSLVLTLVACGSDDGSSSDGNEPKFGYALSRPIVTLNAASALGAATDAAKVSARLYPGAFLTGPDGRLLPNTDLVTATPTRDNGDVIDYRINEDATYSDGAPVVCDDFLLSWVAAEREDLFGSDIGLMSRIDDLSCEGGSKSFQVTMEQGMGSRYRELFSVGEVLPAHTIAERAGVEDASEAINAGNAEQLSSLGEAWRSTFAVAENDPANVPTYGPYRVASRGQDGSLSLGINPEWRGVQPGIDEIVLWSGAGAGIEAPDYRELAEADQLYVADVAPDTDFADAGFEPGTDASGSAAATEATETADGEASDDSDSDSDQDSSQGDDVRGEDSSEAPDLSDADSGAGRFAVSRGSGTRVDGLTLSDEGVFAEKETRQAFARCIDRARVASAVEENSGIPVDESPFRILAPGSPEAENLASVARRNNDRDPQAAAERLSGTTVRVGFYGDVSRYAGMVDAVAASCQEADVTVEPVALDADNYGNLGEDYDVLLDTRAAFGRNPQVSVPVSTGNASTRQLRDAENRLADEAATIPLTAEPRSVAVDRSLENVIDNPGETGMSWNMDRWSSEDFPQDRSETPTTTPEARAEREDEQ</sequence>
<dbReference type="SUPFAM" id="SSF53850">
    <property type="entry name" value="Periplasmic binding protein-like II"/>
    <property type="match status" value="2"/>
</dbReference>
<feature type="region of interest" description="Disordered" evidence="1">
    <location>
        <begin position="562"/>
        <end position="606"/>
    </location>
</feature>
<feature type="chain" id="PRO_5038953616" description="Peptide ABC transporter" evidence="2">
    <location>
        <begin position="25"/>
        <end position="606"/>
    </location>
</feature>
<evidence type="ECO:0000256" key="2">
    <source>
        <dbReference type="SAM" id="SignalP"/>
    </source>
</evidence>
<evidence type="ECO:0000256" key="1">
    <source>
        <dbReference type="SAM" id="MobiDB-lite"/>
    </source>
</evidence>
<proteinExistence type="predicted"/>